<proteinExistence type="predicted"/>
<organism evidence="2 3">
    <name type="scientific">Pseudonocardia abyssalis</name>
    <dbReference type="NCBI Taxonomy" id="2792008"/>
    <lineage>
        <taxon>Bacteria</taxon>
        <taxon>Bacillati</taxon>
        <taxon>Actinomycetota</taxon>
        <taxon>Actinomycetes</taxon>
        <taxon>Pseudonocardiales</taxon>
        <taxon>Pseudonocardiaceae</taxon>
        <taxon>Pseudonocardia</taxon>
    </lineage>
</organism>
<feature type="transmembrane region" description="Helical" evidence="1">
    <location>
        <begin position="97"/>
        <end position="115"/>
    </location>
</feature>
<dbReference type="EMBL" id="JADQDK010000001">
    <property type="protein sequence ID" value="MBW0134224.1"/>
    <property type="molecule type" value="Genomic_DNA"/>
</dbReference>
<dbReference type="Pfam" id="PF08592">
    <property type="entry name" value="Anthrone_oxy"/>
    <property type="match status" value="1"/>
</dbReference>
<evidence type="ECO:0000256" key="1">
    <source>
        <dbReference type="SAM" id="Phobius"/>
    </source>
</evidence>
<dbReference type="InterPro" id="IPR013901">
    <property type="entry name" value="Anthrone_oxy"/>
</dbReference>
<sequence length="116" mass="11478">MTALGRLPGGDGAAAMRAINSAVLNPLFLGVFLGTGVLCAALVVAVVVTGGPAHVAVAGVVYLVGVIGVTAVVNVPLNDALAAGGVDWPGYLARWTAWNHVRTVAATVALVALLVP</sequence>
<gene>
    <name evidence="2" type="ORF">I4I81_08145</name>
</gene>
<keyword evidence="1" id="KW-0472">Membrane</keyword>
<accession>A0ABS6UPU5</accession>
<evidence type="ECO:0000313" key="3">
    <source>
        <dbReference type="Proteomes" id="UP000694287"/>
    </source>
</evidence>
<dbReference type="Proteomes" id="UP000694287">
    <property type="component" value="Unassembled WGS sequence"/>
</dbReference>
<protein>
    <submittedName>
        <fullName evidence="2">DUF1772 domain-containing protein</fullName>
    </submittedName>
</protein>
<feature type="transmembrane region" description="Helical" evidence="1">
    <location>
        <begin position="55"/>
        <end position="77"/>
    </location>
</feature>
<feature type="transmembrane region" description="Helical" evidence="1">
    <location>
        <begin position="27"/>
        <end position="48"/>
    </location>
</feature>
<name>A0ABS6UPU5_9PSEU</name>
<keyword evidence="3" id="KW-1185">Reference proteome</keyword>
<keyword evidence="1" id="KW-1133">Transmembrane helix</keyword>
<evidence type="ECO:0000313" key="2">
    <source>
        <dbReference type="EMBL" id="MBW0134224.1"/>
    </source>
</evidence>
<keyword evidence="1" id="KW-0812">Transmembrane</keyword>
<comment type="caution">
    <text evidence="2">The sequence shown here is derived from an EMBL/GenBank/DDBJ whole genome shotgun (WGS) entry which is preliminary data.</text>
</comment>
<reference evidence="2 3" key="1">
    <citation type="submission" date="2020-11" db="EMBL/GenBank/DDBJ databases">
        <title>Pseudonocardia abyssalis sp. nov. and Pseudonocardia oceani sp. nov., description and phylogenomic analysis of two novel actinomycetes isolated from the deep Southern Ocean.</title>
        <authorList>
            <person name="Parra J."/>
        </authorList>
    </citation>
    <scope>NUCLEOTIDE SEQUENCE [LARGE SCALE GENOMIC DNA]</scope>
    <source>
        <strain evidence="2 3">KRD-168</strain>
    </source>
</reference>